<reference evidence="11" key="1">
    <citation type="submission" date="2023-03" db="EMBL/GenBank/DDBJ databases">
        <authorList>
            <person name="Shen W."/>
            <person name="Cai J."/>
        </authorList>
    </citation>
    <scope>NUCLEOTIDE SEQUENCE</scope>
    <source>
        <strain evidence="11">P86-2</strain>
    </source>
</reference>
<evidence type="ECO:0000313" key="11">
    <source>
        <dbReference type="EMBL" id="MDT2584064.1"/>
    </source>
</evidence>
<dbReference type="PANTHER" id="PTHR33989:SF4">
    <property type="entry name" value="PTS SYSTEM N,N'-DIACETYLCHITOBIOSE-SPECIFIC EIIC COMPONENT"/>
    <property type="match status" value="1"/>
</dbReference>
<feature type="transmembrane region" description="Helical" evidence="9">
    <location>
        <begin position="265"/>
        <end position="286"/>
    </location>
</feature>
<accession>A0AAJ2IVU0</accession>
<proteinExistence type="predicted"/>
<evidence type="ECO:0000256" key="4">
    <source>
        <dbReference type="ARBA" id="ARBA00022597"/>
    </source>
</evidence>
<feature type="domain" description="PTS EIIC type-3" evidence="10">
    <location>
        <begin position="8"/>
        <end position="477"/>
    </location>
</feature>
<name>A0AAJ2IVU0_9LACT</name>
<feature type="transmembrane region" description="Helical" evidence="9">
    <location>
        <begin position="182"/>
        <end position="202"/>
    </location>
</feature>
<dbReference type="InterPro" id="IPR003352">
    <property type="entry name" value="PTS_EIIC"/>
</dbReference>
<keyword evidence="2 8" id="KW-0813">Transport</keyword>
<feature type="transmembrane region" description="Helical" evidence="9">
    <location>
        <begin position="92"/>
        <end position="111"/>
    </location>
</feature>
<keyword evidence="7 8" id="KW-0472">Membrane</keyword>
<dbReference type="RefSeq" id="WP_019335839.1">
    <property type="nucleotide sequence ID" value="NZ_JAEOAS010000006.1"/>
</dbReference>
<dbReference type="PIRSF" id="PIRSF006351">
    <property type="entry name" value="PTS_EIIC-Cellobiose"/>
    <property type="match status" value="1"/>
</dbReference>
<keyword evidence="4 8" id="KW-0762">Sugar transport</keyword>
<dbReference type="NCBIfam" id="TIGR00410">
    <property type="entry name" value="lacE"/>
    <property type="match status" value="1"/>
</dbReference>
<dbReference type="InterPro" id="IPR051088">
    <property type="entry name" value="PTS_Sugar-EIIC/EIIB"/>
</dbReference>
<comment type="function">
    <text evidence="8">The phosphoenolpyruvate-dependent sugar phosphotransferase system (PTS), a major carbohydrate active -transport system, catalyzes the phosphorylation of incoming sugar substrates concomitant with their translocation across the cell membrane.</text>
</comment>
<feature type="transmembrane region" description="Helical" evidence="9">
    <location>
        <begin position="351"/>
        <end position="371"/>
    </location>
</feature>
<evidence type="ECO:0000256" key="7">
    <source>
        <dbReference type="ARBA" id="ARBA00023136"/>
    </source>
</evidence>
<comment type="subcellular location">
    <subcellularLocation>
        <location evidence="1">Cell membrane</location>
        <topology evidence="1">Multi-pass membrane protein</topology>
    </subcellularLocation>
</comment>
<keyword evidence="3 8" id="KW-1003">Cell membrane</keyword>
<dbReference type="PANTHER" id="PTHR33989">
    <property type="match status" value="1"/>
</dbReference>
<evidence type="ECO:0000259" key="10">
    <source>
        <dbReference type="PROSITE" id="PS51105"/>
    </source>
</evidence>
<dbReference type="Proteomes" id="UP001262817">
    <property type="component" value="Unassembled WGS sequence"/>
</dbReference>
<comment type="caution">
    <text evidence="11">The sequence shown here is derived from an EMBL/GenBank/DDBJ whole genome shotgun (WGS) entry which is preliminary data.</text>
</comment>
<sequence length="490" mass="52619">MNGITTWMEKHVVPIAGKIGSQKHLVALRDAFIGMLPATMAGALAAMLSAIIGTVPQAIQQLIQGTLPEDPDKIWTLVNTPILGDLYNIAGLINQGTLTVIGVIFAFSWGYNLSRAYGVNDLAGGIVAVSVLFAGLPNQMGKFTGALTDEAGMKSVEVMNSILGEQGLAAWKTMFSTGHLDAGAYFTILVMSTLAVVIYAKLMLADITIKMPDGVPPAVAKAFTAIIPSLAALFAATLIYYVIGQLTDDSVINLISQYIARPFQALSQNIVSVILVTISMSVLWFFGLHGPNVMAPALEGIWGPLQLENQALWMQIKTEGIRELIAQGATSASTAVDGQYVNLWVRVSWDAFAQFGGSGATFMLVVALLVFSKRKDYKMVGKLGLAPGAFNINEPILFGLPIVLNPIFIIPFTLAPLTTVIIGYVATMLHWVDPVVTAVPWVTPPIFNAFMATGFDWRAAVLAAFNLALTFFIWAPFVMAANKMEETEID</sequence>
<dbReference type="PROSITE" id="PS51105">
    <property type="entry name" value="PTS_EIIC_TYPE_3"/>
    <property type="match status" value="1"/>
</dbReference>
<evidence type="ECO:0000256" key="3">
    <source>
        <dbReference type="ARBA" id="ARBA00022475"/>
    </source>
</evidence>
<dbReference type="GO" id="GO:1902815">
    <property type="term" value="P:N,N'-diacetylchitobiose import"/>
    <property type="evidence" value="ECO:0007669"/>
    <property type="project" value="TreeGrafter"/>
</dbReference>
<keyword evidence="6 9" id="KW-1133">Transmembrane helix</keyword>
<evidence type="ECO:0000256" key="9">
    <source>
        <dbReference type="SAM" id="Phobius"/>
    </source>
</evidence>
<dbReference type="Pfam" id="PF02378">
    <property type="entry name" value="PTS_EIIC"/>
    <property type="match status" value="1"/>
</dbReference>
<dbReference type="AlphaFoldDB" id="A0AAJ2IVU0"/>
<evidence type="ECO:0000256" key="6">
    <source>
        <dbReference type="ARBA" id="ARBA00022989"/>
    </source>
</evidence>
<dbReference type="GO" id="GO:0008982">
    <property type="term" value="F:protein-N(PI)-phosphohistidine-sugar phosphotransferase activity"/>
    <property type="evidence" value="ECO:0007669"/>
    <property type="project" value="UniProtKB-UniRule"/>
</dbReference>
<organism evidence="11 12">
    <name type="scientific">Lactococcus petauri</name>
    <dbReference type="NCBI Taxonomy" id="1940789"/>
    <lineage>
        <taxon>Bacteria</taxon>
        <taxon>Bacillati</taxon>
        <taxon>Bacillota</taxon>
        <taxon>Bacilli</taxon>
        <taxon>Lactobacillales</taxon>
        <taxon>Streptococcaceae</taxon>
        <taxon>Lactococcus</taxon>
    </lineage>
</organism>
<dbReference type="InterPro" id="IPR004796">
    <property type="entry name" value="PTS_IIC_cello"/>
</dbReference>
<evidence type="ECO:0000256" key="1">
    <source>
        <dbReference type="ARBA" id="ARBA00004651"/>
    </source>
</evidence>
<dbReference type="InterPro" id="IPR004501">
    <property type="entry name" value="PTS_EIIC_3"/>
</dbReference>
<evidence type="ECO:0000256" key="5">
    <source>
        <dbReference type="ARBA" id="ARBA00022692"/>
    </source>
</evidence>
<feature type="transmembrane region" description="Helical" evidence="9">
    <location>
        <begin position="407"/>
        <end position="432"/>
    </location>
</feature>
<evidence type="ECO:0000256" key="8">
    <source>
        <dbReference type="PIRNR" id="PIRNR006351"/>
    </source>
</evidence>
<evidence type="ECO:0000256" key="2">
    <source>
        <dbReference type="ARBA" id="ARBA00022448"/>
    </source>
</evidence>
<dbReference type="GO" id="GO:0009401">
    <property type="term" value="P:phosphoenolpyruvate-dependent sugar phosphotransferase system"/>
    <property type="evidence" value="ECO:0007669"/>
    <property type="project" value="InterPro"/>
</dbReference>
<gene>
    <name evidence="11" type="ORF">P7D17_08095</name>
</gene>
<keyword evidence="5 9" id="KW-0812">Transmembrane</keyword>
<protein>
    <recommendedName>
        <fullName evidence="8">Permease IIC component</fullName>
    </recommendedName>
</protein>
<dbReference type="EMBL" id="JARPXR010000008">
    <property type="protein sequence ID" value="MDT2584064.1"/>
    <property type="molecule type" value="Genomic_DNA"/>
</dbReference>
<evidence type="ECO:0000313" key="12">
    <source>
        <dbReference type="Proteomes" id="UP001262817"/>
    </source>
</evidence>
<feature type="transmembrane region" description="Helical" evidence="9">
    <location>
        <begin position="31"/>
        <end position="55"/>
    </location>
</feature>
<feature type="transmembrane region" description="Helical" evidence="9">
    <location>
        <begin position="222"/>
        <end position="244"/>
    </location>
</feature>
<dbReference type="GO" id="GO:0005886">
    <property type="term" value="C:plasma membrane"/>
    <property type="evidence" value="ECO:0007669"/>
    <property type="project" value="UniProtKB-SubCell"/>
</dbReference>
<feature type="transmembrane region" description="Helical" evidence="9">
    <location>
        <begin position="459"/>
        <end position="481"/>
    </location>
</feature>